<dbReference type="InterPro" id="IPR005829">
    <property type="entry name" value="Sugar_transporter_CS"/>
</dbReference>
<dbReference type="PANTHER" id="PTHR48022">
    <property type="entry name" value="PLASTIDIC GLUCOSE TRANSPORTER 4"/>
    <property type="match status" value="1"/>
</dbReference>
<evidence type="ECO:0000313" key="8">
    <source>
        <dbReference type="EMBL" id="KAJ9611975.1"/>
    </source>
</evidence>
<keyword evidence="5 6" id="KW-0472">Membrane</keyword>
<keyword evidence="4 6" id="KW-1133">Transmembrane helix</keyword>
<evidence type="ECO:0000256" key="4">
    <source>
        <dbReference type="ARBA" id="ARBA00022989"/>
    </source>
</evidence>
<sequence length="541" mass="59603">MAVSKVFTRSVIANYGKQIRAAPREVIFNRNLILSALLYATSAIPATWDQGSASVIPSLPGFQKHFGISSGTDAGEIKNFVSIVYIGYAWGAALSFFVNDRIGRRWSYRLYIAIYIVGQLVGALAPGLAGLYASRIISGWGIGSLTVVGPMSIVEIAPAEIRGLLAAWFNVAMGVALTTAIFCVYGVYAHIGTSRLQYQVVFFSPCIFMFLGIICSFFVCESPRWLFLMDRHDDAIDTLVKLRGLPADHPRVQLEIYEIETSIQKERTRFGGSGYSSNLIGVIKETFTVPSNLRRVQQTLVSYGLAQLSGANSITSYFVPILTLLGLGGGTKHNLFLSGMYGMSKLFFALIASFFLIDALGRRKSLFIGASLQMISDIYMGVYLRYKQEDNVSDASSKGAVAFIFVHAFGYAVGLYILPYVFGGELWPNRIRSFGGALSSSFHWLFIYAMAYGTPSLLKNTDNWGAFIFFAGWCFISLGYVYLMVPETAGLSVEEIDEIFKGPWFNAYKRSKRPGSVSRVDDDNVEQLKVEASKGEVDGKI</sequence>
<feature type="transmembrane region" description="Helical" evidence="6">
    <location>
        <begin position="80"/>
        <end position="98"/>
    </location>
</feature>
<feature type="transmembrane region" description="Helical" evidence="6">
    <location>
        <begin position="434"/>
        <end position="452"/>
    </location>
</feature>
<dbReference type="InterPro" id="IPR005828">
    <property type="entry name" value="MFS_sugar_transport-like"/>
</dbReference>
<feature type="domain" description="Major facilitator superfamily (MFS) profile" evidence="7">
    <location>
        <begin position="35"/>
        <end position="489"/>
    </location>
</feature>
<comment type="subcellular location">
    <subcellularLocation>
        <location evidence="1">Membrane</location>
        <topology evidence="1">Multi-pass membrane protein</topology>
    </subcellularLocation>
</comment>
<comment type="similarity">
    <text evidence="2">Belongs to the major facilitator superfamily. Sugar transporter (TC 2.A.1.1) family.</text>
</comment>
<reference evidence="8" key="1">
    <citation type="submission" date="2022-10" db="EMBL/GenBank/DDBJ databases">
        <title>Culturing micro-colonial fungi from biological soil crusts in the Mojave desert and describing Neophaeococcomyces mojavensis, and introducing the new genera and species Taxawa tesnikishii.</title>
        <authorList>
            <person name="Kurbessoian T."/>
            <person name="Stajich J.E."/>
        </authorList>
    </citation>
    <scope>NUCLEOTIDE SEQUENCE</scope>
    <source>
        <strain evidence="8">TK_41</strain>
    </source>
</reference>
<evidence type="ECO:0000256" key="2">
    <source>
        <dbReference type="ARBA" id="ARBA00010992"/>
    </source>
</evidence>
<dbReference type="Proteomes" id="UP001172673">
    <property type="component" value="Unassembled WGS sequence"/>
</dbReference>
<dbReference type="PANTHER" id="PTHR48022:SF59">
    <property type="entry name" value="MAJOR FACILITATOR SUPERFAMILY (MFS) PROFILE DOMAIN-CONTAINING PROTEIN"/>
    <property type="match status" value="1"/>
</dbReference>
<gene>
    <name evidence="8" type="ORF">H2200_003570</name>
</gene>
<feature type="transmembrane region" description="Helical" evidence="6">
    <location>
        <begin position="300"/>
        <end position="323"/>
    </location>
</feature>
<evidence type="ECO:0000256" key="1">
    <source>
        <dbReference type="ARBA" id="ARBA00004141"/>
    </source>
</evidence>
<organism evidence="8 9">
    <name type="scientific">Cladophialophora chaetospira</name>
    <dbReference type="NCBI Taxonomy" id="386627"/>
    <lineage>
        <taxon>Eukaryota</taxon>
        <taxon>Fungi</taxon>
        <taxon>Dikarya</taxon>
        <taxon>Ascomycota</taxon>
        <taxon>Pezizomycotina</taxon>
        <taxon>Eurotiomycetes</taxon>
        <taxon>Chaetothyriomycetidae</taxon>
        <taxon>Chaetothyriales</taxon>
        <taxon>Herpotrichiellaceae</taxon>
        <taxon>Cladophialophora</taxon>
    </lineage>
</organism>
<dbReference type="SUPFAM" id="SSF103473">
    <property type="entry name" value="MFS general substrate transporter"/>
    <property type="match status" value="1"/>
</dbReference>
<evidence type="ECO:0000256" key="3">
    <source>
        <dbReference type="ARBA" id="ARBA00022692"/>
    </source>
</evidence>
<protein>
    <recommendedName>
        <fullName evidence="7">Major facilitator superfamily (MFS) profile domain-containing protein</fullName>
    </recommendedName>
</protein>
<feature type="transmembrane region" description="Helical" evidence="6">
    <location>
        <begin position="335"/>
        <end position="357"/>
    </location>
</feature>
<accession>A0AA39CKU4</accession>
<dbReference type="PROSITE" id="PS50850">
    <property type="entry name" value="MFS"/>
    <property type="match status" value="1"/>
</dbReference>
<keyword evidence="3 6" id="KW-0812">Transmembrane</keyword>
<dbReference type="Gene3D" id="1.20.1250.20">
    <property type="entry name" value="MFS general substrate transporter like domains"/>
    <property type="match status" value="1"/>
</dbReference>
<dbReference type="InterPro" id="IPR050360">
    <property type="entry name" value="MFS_Sugar_Transporters"/>
</dbReference>
<feature type="transmembrane region" description="Helical" evidence="6">
    <location>
        <begin position="164"/>
        <end position="188"/>
    </location>
</feature>
<dbReference type="AlphaFoldDB" id="A0AA39CKU4"/>
<dbReference type="InterPro" id="IPR020846">
    <property type="entry name" value="MFS_dom"/>
</dbReference>
<evidence type="ECO:0000256" key="5">
    <source>
        <dbReference type="ARBA" id="ARBA00023136"/>
    </source>
</evidence>
<dbReference type="InterPro" id="IPR036259">
    <property type="entry name" value="MFS_trans_sf"/>
</dbReference>
<proteinExistence type="inferred from homology"/>
<dbReference type="PROSITE" id="PS00216">
    <property type="entry name" value="SUGAR_TRANSPORT_1"/>
    <property type="match status" value="1"/>
</dbReference>
<dbReference type="GO" id="GO:0016020">
    <property type="term" value="C:membrane"/>
    <property type="evidence" value="ECO:0007669"/>
    <property type="project" value="UniProtKB-SubCell"/>
</dbReference>
<feature type="transmembrane region" description="Helical" evidence="6">
    <location>
        <begin position="464"/>
        <end position="483"/>
    </location>
</feature>
<name>A0AA39CKU4_9EURO</name>
<feature type="transmembrane region" description="Helical" evidence="6">
    <location>
        <begin position="137"/>
        <end position="157"/>
    </location>
</feature>
<feature type="transmembrane region" description="Helical" evidence="6">
    <location>
        <begin position="366"/>
        <end position="386"/>
    </location>
</feature>
<feature type="transmembrane region" description="Helical" evidence="6">
    <location>
        <begin position="401"/>
        <end position="422"/>
    </location>
</feature>
<feature type="transmembrane region" description="Helical" evidence="6">
    <location>
        <begin position="200"/>
        <end position="220"/>
    </location>
</feature>
<dbReference type="GO" id="GO:0005351">
    <property type="term" value="F:carbohydrate:proton symporter activity"/>
    <property type="evidence" value="ECO:0007669"/>
    <property type="project" value="TreeGrafter"/>
</dbReference>
<feature type="transmembrane region" description="Helical" evidence="6">
    <location>
        <begin position="27"/>
        <end position="48"/>
    </location>
</feature>
<dbReference type="Pfam" id="PF00083">
    <property type="entry name" value="Sugar_tr"/>
    <property type="match status" value="1"/>
</dbReference>
<evidence type="ECO:0000256" key="6">
    <source>
        <dbReference type="SAM" id="Phobius"/>
    </source>
</evidence>
<feature type="transmembrane region" description="Helical" evidence="6">
    <location>
        <begin position="110"/>
        <end position="131"/>
    </location>
</feature>
<keyword evidence="9" id="KW-1185">Reference proteome</keyword>
<comment type="caution">
    <text evidence="8">The sequence shown here is derived from an EMBL/GenBank/DDBJ whole genome shotgun (WGS) entry which is preliminary data.</text>
</comment>
<evidence type="ECO:0000313" key="9">
    <source>
        <dbReference type="Proteomes" id="UP001172673"/>
    </source>
</evidence>
<evidence type="ECO:0000259" key="7">
    <source>
        <dbReference type="PROSITE" id="PS50850"/>
    </source>
</evidence>
<dbReference type="EMBL" id="JAPDRK010000005">
    <property type="protein sequence ID" value="KAJ9611975.1"/>
    <property type="molecule type" value="Genomic_DNA"/>
</dbReference>